<reference evidence="1" key="2">
    <citation type="journal article" date="2007" name="Science">
        <title>Draft genome sequence of the sexually transmitted pathogen Trichomonas vaginalis.</title>
        <authorList>
            <person name="Carlton J.M."/>
            <person name="Hirt R.P."/>
            <person name="Silva J.C."/>
            <person name="Delcher A.L."/>
            <person name="Schatz M."/>
            <person name="Zhao Q."/>
            <person name="Wortman J.R."/>
            <person name="Bidwell S.L."/>
            <person name="Alsmark U.C.M."/>
            <person name="Besteiro S."/>
            <person name="Sicheritz-Ponten T."/>
            <person name="Noel C.J."/>
            <person name="Dacks J.B."/>
            <person name="Foster P.G."/>
            <person name="Simillion C."/>
            <person name="Van de Peer Y."/>
            <person name="Miranda-Saavedra D."/>
            <person name="Barton G.J."/>
            <person name="Westrop G.D."/>
            <person name="Mueller S."/>
            <person name="Dessi D."/>
            <person name="Fiori P.L."/>
            <person name="Ren Q."/>
            <person name="Paulsen I."/>
            <person name="Zhang H."/>
            <person name="Bastida-Corcuera F.D."/>
            <person name="Simoes-Barbosa A."/>
            <person name="Brown M.T."/>
            <person name="Hayes R.D."/>
            <person name="Mukherjee M."/>
            <person name="Okumura C.Y."/>
            <person name="Schneider R."/>
            <person name="Smith A.J."/>
            <person name="Vanacova S."/>
            <person name="Villalvazo M."/>
            <person name="Haas B.J."/>
            <person name="Pertea M."/>
            <person name="Feldblyum T.V."/>
            <person name="Utterback T.R."/>
            <person name="Shu C.L."/>
            <person name="Osoegawa K."/>
            <person name="de Jong P.J."/>
            <person name="Hrdy I."/>
            <person name="Horvathova L."/>
            <person name="Zubacova Z."/>
            <person name="Dolezal P."/>
            <person name="Malik S.B."/>
            <person name="Logsdon J.M. Jr."/>
            <person name="Henze K."/>
            <person name="Gupta A."/>
            <person name="Wang C.C."/>
            <person name="Dunne R.L."/>
            <person name="Upcroft J.A."/>
            <person name="Upcroft P."/>
            <person name="White O."/>
            <person name="Salzberg S.L."/>
            <person name="Tang P."/>
            <person name="Chiu C.-H."/>
            <person name="Lee Y.-S."/>
            <person name="Embley T.M."/>
            <person name="Coombs G.H."/>
            <person name="Mottram J.C."/>
            <person name="Tachezy J."/>
            <person name="Fraser-Liggett C.M."/>
            <person name="Johnson P.J."/>
        </authorList>
    </citation>
    <scope>NUCLEOTIDE SEQUENCE [LARGE SCALE GENOMIC DNA]</scope>
    <source>
        <strain evidence="1">G3</strain>
    </source>
</reference>
<gene>
    <name evidence="1" type="ORF">TVAG_432250</name>
</gene>
<evidence type="ECO:0000313" key="1">
    <source>
        <dbReference type="EMBL" id="EAX98675.1"/>
    </source>
</evidence>
<proteinExistence type="predicted"/>
<reference evidence="1" key="1">
    <citation type="submission" date="2006-10" db="EMBL/GenBank/DDBJ databases">
        <authorList>
            <person name="Amadeo P."/>
            <person name="Zhao Q."/>
            <person name="Wortman J."/>
            <person name="Fraser-Liggett C."/>
            <person name="Carlton J."/>
        </authorList>
    </citation>
    <scope>NUCLEOTIDE SEQUENCE</scope>
    <source>
        <strain evidence="1">G3</strain>
    </source>
</reference>
<dbReference type="Proteomes" id="UP000001542">
    <property type="component" value="Unassembled WGS sequence"/>
</dbReference>
<dbReference type="InParanoid" id="A2F8T9"/>
<dbReference type="AlphaFoldDB" id="A2F8T9"/>
<dbReference type="EMBL" id="DS113666">
    <property type="protein sequence ID" value="EAX98675.1"/>
    <property type="molecule type" value="Genomic_DNA"/>
</dbReference>
<organism evidence="1 2">
    <name type="scientific">Trichomonas vaginalis (strain ATCC PRA-98 / G3)</name>
    <dbReference type="NCBI Taxonomy" id="412133"/>
    <lineage>
        <taxon>Eukaryota</taxon>
        <taxon>Metamonada</taxon>
        <taxon>Parabasalia</taxon>
        <taxon>Trichomonadida</taxon>
        <taxon>Trichomonadidae</taxon>
        <taxon>Trichomonas</taxon>
    </lineage>
</organism>
<evidence type="ECO:0000313" key="2">
    <source>
        <dbReference type="Proteomes" id="UP000001542"/>
    </source>
</evidence>
<accession>A2F8T9</accession>
<keyword evidence="2" id="KW-1185">Reference proteome</keyword>
<sequence length="67" mass="7560">MSDLNREFLPNIKKSTLNTFVTCQMRFENLSLTCQNIVCKKCPPTAVAPLYTPLQDFVPNVRSLTPA</sequence>
<name>A2F8T9_TRIV3</name>
<protein>
    <submittedName>
        <fullName evidence="1">Uncharacterized protein</fullName>
    </submittedName>
</protein>
<dbReference type="VEuPathDB" id="TrichDB:TVAG_432250"/>